<gene>
    <name evidence="3" type="primary">LOC101237079</name>
</gene>
<reference evidence="3" key="1">
    <citation type="submission" date="2025-08" db="UniProtKB">
        <authorList>
            <consortium name="RefSeq"/>
        </authorList>
    </citation>
    <scope>IDENTIFICATION</scope>
</reference>
<dbReference type="PANTHER" id="PTHR46128">
    <property type="entry name" value="MITOCHONDRIAL GROUP I INTRON SPLICING FACTOR CCM1"/>
    <property type="match status" value="1"/>
</dbReference>
<organism evidence="2 3">
    <name type="scientific">Hydra vulgaris</name>
    <name type="common">Hydra</name>
    <name type="synonym">Hydra attenuata</name>
    <dbReference type="NCBI Taxonomy" id="6087"/>
    <lineage>
        <taxon>Eukaryota</taxon>
        <taxon>Metazoa</taxon>
        <taxon>Cnidaria</taxon>
        <taxon>Hydrozoa</taxon>
        <taxon>Hydroidolina</taxon>
        <taxon>Anthoathecata</taxon>
        <taxon>Aplanulata</taxon>
        <taxon>Hydridae</taxon>
        <taxon>Hydra</taxon>
    </lineage>
</organism>
<evidence type="ECO:0000256" key="1">
    <source>
        <dbReference type="ARBA" id="ARBA00007626"/>
    </source>
</evidence>
<evidence type="ECO:0000313" key="3">
    <source>
        <dbReference type="RefSeq" id="XP_065649003.1"/>
    </source>
</evidence>
<dbReference type="InterPro" id="IPR011990">
    <property type="entry name" value="TPR-like_helical_dom_sf"/>
</dbReference>
<sequence>MKFKAMPRMKNQIRAPLNSITINKKKKPKMFSFPEIKDNGLNKILQQIVPSNQQVNSPKEKLEFALSPLEKTDSTFDESTPHLSTQSLSTQHLSNQSVFVHPSQVENKYINQSFQDNFRNKGDKPHMYYANGRIPSAPNGYCFDFWNKGACKRSHCRYEHQHWNSENGGNNEERLKKSAPSDLNMSFNILERSEEKIAHLKNMTKESNWVTLNNVEKRKYQFLLERSLLTLNDSEKNISNAGVRKKFVMFAYECLRMMKSIDCLKENSLYYCAKIQAESGIFERAFELLKEFWTVSNKTKSFDEIKKKWEEVFLICIDSSGRLFDHWEFFKSAAINSDKIMNKIFAVVDLSIIETKFKIDELTIFQKNLINGTLFLAEASLTKFLKLYSPAETIKNVVDLLKVLPNLSILPIVTVEKLLTSIYDFNDAETRISILNRLPTCIAMQCSISWNALVVECCQKGSDFLQVAEQLYGIMKAKDVKTTPECSIHLLNSLCAAGKYDSFVKRIEDFEQNNIFQDFKTPGWFAESLAKFLNIGGNLTFIFKIVMLLLTSPYQPEEQIVLNVLDGLIASRKFSDIFELVKKCFQCSVILSQRDLRRIIYYLEEWTSKPDASIEIYALTRKMYPRPADYWCIKCSKIPNNPIPSMRSSSSTPQASSLTRELNISPSSLNDGFESVENNEMDVDYYEKPIKKLLPDLTLACSSGNVHLLSKLFYKIMKSGKSNDRSVVEAIFLGISMCENNYDLFQINSNVLINDRLDDSALMTVGQVGVRLIKSLLTFSKFQEAYNVLHFLDQKCIPYIRCGKAFGIQIHTSIDLSECDVLLMCCKVCTEYNDFESGYNLFEQNVLSNNIYVSESEYNEINETASSIIYGLCKENFLELSWQFHNELVNSSYPLSSSIQEKVLNEMCAKCFLKNASFSEEVYKYMQNNNLDVYSITTRTYLEYLMNNDKENLAQEIFEKCLKGGFYKINIDPLCLEISCDFLKGEISLFVKHHFKKLALNTSQLGTLKLRCVPSEKKDLFNINKSQSDCKLNILQILNDFSPQLDIKDSNEYVEISIVSIRRWYHSQLRFQKALCPLITSKQRFVDMPTSEKVSFIEDGKPNMKMTICPTPQYGVTSDAKMNDANERTMKLINSEIQKQCTKLMDAQLLPRENYINVSRILYRDFIDLLNEEGNLFDNEEMANRVISYVNDNFNR</sequence>
<proteinExistence type="inferred from homology"/>
<dbReference type="PANTHER" id="PTHR46128:SF211">
    <property type="entry name" value="PENTACOTRIPEPTIDE-REPEAT REGION OF PRORP DOMAIN-CONTAINING PROTEIN"/>
    <property type="match status" value="1"/>
</dbReference>
<dbReference type="Proteomes" id="UP001652625">
    <property type="component" value="Chromosome 03"/>
</dbReference>
<dbReference type="Gene3D" id="1.25.40.10">
    <property type="entry name" value="Tetratricopeptide repeat domain"/>
    <property type="match status" value="1"/>
</dbReference>
<comment type="similarity">
    <text evidence="1">Belongs to the PPR family. P subfamily.</text>
</comment>
<keyword evidence="2" id="KW-1185">Reference proteome</keyword>
<dbReference type="RefSeq" id="XP_065649003.1">
    <property type="nucleotide sequence ID" value="XM_065792931.1"/>
</dbReference>
<accession>A0ABM4BJ12</accession>
<protein>
    <submittedName>
        <fullName evidence="3">Uncharacterized protein LOC101237079 isoform X3</fullName>
    </submittedName>
</protein>
<name>A0ABM4BJ12_HYDVU</name>
<dbReference type="InterPro" id="IPR050872">
    <property type="entry name" value="PPR_P_subfamily"/>
</dbReference>
<dbReference type="GeneID" id="101237079"/>
<evidence type="ECO:0000313" key="2">
    <source>
        <dbReference type="Proteomes" id="UP001652625"/>
    </source>
</evidence>